<accession>A0ABW9KS36</accession>
<feature type="domain" description="IPT/TIG" evidence="2">
    <location>
        <begin position="301"/>
        <end position="389"/>
    </location>
</feature>
<protein>
    <submittedName>
        <fullName evidence="3">Beta strand repeat-containing protein</fullName>
    </submittedName>
</protein>
<evidence type="ECO:0000313" key="4">
    <source>
        <dbReference type="Proteomes" id="UP001634747"/>
    </source>
</evidence>
<comment type="caution">
    <text evidence="3">The sequence shown here is derived from an EMBL/GenBank/DDBJ whole genome shotgun (WGS) entry which is preliminary data.</text>
</comment>
<proteinExistence type="predicted"/>
<feature type="domain" description="IPT/TIG" evidence="2">
    <location>
        <begin position="494"/>
        <end position="580"/>
    </location>
</feature>
<feature type="domain" description="IPT/TIG" evidence="2">
    <location>
        <begin position="210"/>
        <end position="299"/>
    </location>
</feature>
<dbReference type="EMBL" id="JBJYXY010000001">
    <property type="protein sequence ID" value="MFN2977520.1"/>
    <property type="molecule type" value="Genomic_DNA"/>
</dbReference>
<feature type="compositionally biased region" description="Low complexity" evidence="1">
    <location>
        <begin position="13"/>
        <end position="22"/>
    </location>
</feature>
<evidence type="ECO:0000256" key="1">
    <source>
        <dbReference type="SAM" id="MobiDB-lite"/>
    </source>
</evidence>
<organism evidence="3 4">
    <name type="scientific">Terriglobus aquaticus</name>
    <dbReference type="NCBI Taxonomy" id="940139"/>
    <lineage>
        <taxon>Bacteria</taxon>
        <taxon>Pseudomonadati</taxon>
        <taxon>Acidobacteriota</taxon>
        <taxon>Terriglobia</taxon>
        <taxon>Terriglobales</taxon>
        <taxon>Acidobacteriaceae</taxon>
        <taxon>Terriglobus</taxon>
    </lineage>
</organism>
<feature type="region of interest" description="Disordered" evidence="1">
    <location>
        <begin position="1"/>
        <end position="27"/>
    </location>
</feature>
<gene>
    <name evidence="3" type="ORF">ACK2TP_17240</name>
</gene>
<reference evidence="3 4" key="1">
    <citation type="submission" date="2024-12" db="EMBL/GenBank/DDBJ databases">
        <authorList>
            <person name="Lee Y."/>
        </authorList>
    </citation>
    <scope>NUCLEOTIDE SEQUENCE [LARGE SCALE GENOMIC DNA]</scope>
    <source>
        <strain evidence="3 4">03SUJ4</strain>
    </source>
</reference>
<dbReference type="Pfam" id="PF01345">
    <property type="entry name" value="DUF11"/>
    <property type="match status" value="1"/>
</dbReference>
<keyword evidence="4" id="KW-1185">Reference proteome</keyword>
<feature type="domain" description="IPT/TIG" evidence="2">
    <location>
        <begin position="29"/>
        <end position="117"/>
    </location>
</feature>
<evidence type="ECO:0000313" key="3">
    <source>
        <dbReference type="EMBL" id="MFN2977520.1"/>
    </source>
</evidence>
<sequence length="1543" mass="154103">MPLLAGCAGGGSSSTSTSSGGSNPPTPTALAITAVAPTNVPVGSGDVALTVNGTGFTSGSVVSVNNVAEATSYVNATQLKATVPANQLAVGAVLSVSVKSEVGAVTADPSTTALSVDNPVPSLASIAPATIALGAPDTTVTVTGTNFVPGVALAVNGTTRTSTFVSATQLTAKLLAADFTAAGPLPLNVINPKPGGGTSGTSSLAVSNPAPAITSVSPATVPTGGSTPVTVTITGTGFLPATAVQINGAARAATVVSGTQITFSLTAADMASTGTLSITLVNPAPGGGTSNVSTVQVGVPAPTITSLSPATLPVGSAATTVTITGTGFVPASTVQFGAVTHAGVSFVSSTQLTLPLTAADLTYSGNYPVTVTNPAASGGASKPASFVVQAATPVLATITPSTLAINSGSFSITATGTNFASSSKLNWNGSPIPTTYTYTYSATPTNPYAYTYVLVGTVSTDLLASTGTASVTVTTPTAAAASNALTVTVGNPPVPSVSSLSPNAVPTNADAKLSITGTGFAKSSVVSYNGQPLTTTFNSNTSLSVTVPAASLTVPGNNAVTVSTPAPGGGTSTGVPLTVYVPLVSNSMVFNPVNGLAYLSIPSTGSTITGNSIVSFDPATGALGTPIFVGSEPGVMAISDDGTTLWVALNGTTAIRKVDLVHATAGAQYSISAMAGYYNTVTALLVLPGTTDSVAVTNSSLLGIYDAGVLRGSTISTNSAYALQADGTRKEIYAGGYTVQAYTYSNTGITLKSSGTNSFPYSVASSGLDDIQLTGGKLFTDYGRVYDPESGGQLGTFNQGTTVLQGPTLNDPGLSQVYVLNSSQNPGYYYNGYSQVSLFSPTDYSSTGKSFAWNIPSSLQTGSGSNQTYYNLQPHRLTRWGSNGLLLHTQAAIFSAQSNVIKDQSSVSADLSITLSASGGTTTGSTASYTATVKNAGPQAATDVAVSLQAPTTGVLTGATSTVGACSSVNGCTLGTIASGSTATIAIQVLQTTAGSGSLNAQVQSSSTDPVSSNNVASSSIAVTGTTYNLVPTLITVTPNAVKAGSTDTTITATGANFASGSQIVLGSTALTTTFVSSSTLTATVPTASLTTMTWAPVSISTPAPGGGTSNSLPFTVFNVVTVGLNHIVYEPYSRKLYASVSSGSTNVTGNSIVSIDPATGTFGTPVTFNTAPNLLALSNSGQTLYTNLALPSSSNYTFISSLPMGRVDLLSGTGASVTANLSTSTYSYNSTLNSMAVQPGSENTLAVGLQYGYADLLDYSASGNTLTQRGAPASNSYSASPCLYFLDASDLLTLGYNTYLYPVTATGFGTGKLLPSTTACFQLNGTTGADTSGKLYNVTTSGVTQTGTVVLSNAYSYSTGQAAPDTSLGSVFYPANTSSSSYGYADGLFSYDLHSFLRTGSLFLNIPTIEGSNYYSTGVGDIVRWGQDGLAMITSTGHLYLLRGPFVVPQEMVSSTAATLTSSSTTSITVGSKNTLLTLTGSNFQPGVAVTWNGSYRTTTIVDATHVSVAIPASDLAAASTGNLVATNPGATASNTLTVTVR</sequence>
<dbReference type="Pfam" id="PF01833">
    <property type="entry name" value="TIG"/>
    <property type="match status" value="7"/>
</dbReference>
<dbReference type="CDD" id="cd00102">
    <property type="entry name" value="IPT"/>
    <property type="match status" value="3"/>
</dbReference>
<dbReference type="InterPro" id="IPR014756">
    <property type="entry name" value="Ig_E-set"/>
</dbReference>
<name>A0ABW9KS36_9BACT</name>
<dbReference type="Proteomes" id="UP001634747">
    <property type="component" value="Unassembled WGS sequence"/>
</dbReference>
<dbReference type="RefSeq" id="WP_263414320.1">
    <property type="nucleotide sequence ID" value="NZ_BAABBH010000001.1"/>
</dbReference>
<dbReference type="SUPFAM" id="SSF81296">
    <property type="entry name" value="E set domains"/>
    <property type="match status" value="7"/>
</dbReference>
<dbReference type="Gene3D" id="2.60.40.10">
    <property type="entry name" value="Immunoglobulins"/>
    <property type="match status" value="7"/>
</dbReference>
<dbReference type="InterPro" id="IPR001434">
    <property type="entry name" value="OmcB-like_DUF11"/>
</dbReference>
<evidence type="ECO:0000259" key="2">
    <source>
        <dbReference type="SMART" id="SM00429"/>
    </source>
</evidence>
<dbReference type="InterPro" id="IPR002909">
    <property type="entry name" value="IPT_dom"/>
</dbReference>
<dbReference type="InterPro" id="IPR013783">
    <property type="entry name" value="Ig-like_fold"/>
</dbReference>
<dbReference type="SMART" id="SM00429">
    <property type="entry name" value="IPT"/>
    <property type="match status" value="4"/>
</dbReference>
<dbReference type="SUPFAM" id="SSF63829">
    <property type="entry name" value="Calcium-dependent phosphotriesterase"/>
    <property type="match status" value="1"/>
</dbReference>